<dbReference type="AlphaFoldDB" id="A0ABD3A353"/>
<dbReference type="Proteomes" id="UP001630127">
    <property type="component" value="Unassembled WGS sequence"/>
</dbReference>
<organism evidence="2 3">
    <name type="scientific">Cinchona calisaya</name>
    <dbReference type="NCBI Taxonomy" id="153742"/>
    <lineage>
        <taxon>Eukaryota</taxon>
        <taxon>Viridiplantae</taxon>
        <taxon>Streptophyta</taxon>
        <taxon>Embryophyta</taxon>
        <taxon>Tracheophyta</taxon>
        <taxon>Spermatophyta</taxon>
        <taxon>Magnoliopsida</taxon>
        <taxon>eudicotyledons</taxon>
        <taxon>Gunneridae</taxon>
        <taxon>Pentapetalae</taxon>
        <taxon>asterids</taxon>
        <taxon>lamiids</taxon>
        <taxon>Gentianales</taxon>
        <taxon>Rubiaceae</taxon>
        <taxon>Cinchonoideae</taxon>
        <taxon>Cinchoneae</taxon>
        <taxon>Cinchona</taxon>
    </lineage>
</organism>
<evidence type="ECO:0000313" key="3">
    <source>
        <dbReference type="Proteomes" id="UP001630127"/>
    </source>
</evidence>
<proteinExistence type="predicted"/>
<dbReference type="InterPro" id="IPR055357">
    <property type="entry name" value="LRR_At1g61320_AtMIF1"/>
</dbReference>
<name>A0ABD3A353_9GENT</name>
<sequence>MFFVMLTIACPFLSIFLVTFLYTERVPKQEMVSHLLSHKRAEADLRAHHHHQCLKVVKLINFACYKTDFRFALAILQIAKSLEKIIISPGPGYFGTVRILTIRERSKQAAYGAKLVIL</sequence>
<protein>
    <recommendedName>
        <fullName evidence="1">At1g61320/AtMIF1 LRR domain-containing protein</fullName>
    </recommendedName>
</protein>
<dbReference type="EMBL" id="JBJUIK010000006">
    <property type="protein sequence ID" value="KAL3526152.1"/>
    <property type="molecule type" value="Genomic_DNA"/>
</dbReference>
<gene>
    <name evidence="2" type="ORF">ACH5RR_014524</name>
</gene>
<evidence type="ECO:0000259" key="1">
    <source>
        <dbReference type="Pfam" id="PF23622"/>
    </source>
</evidence>
<feature type="domain" description="At1g61320/AtMIF1 LRR" evidence="1">
    <location>
        <begin position="6"/>
        <end position="87"/>
    </location>
</feature>
<evidence type="ECO:0000313" key="2">
    <source>
        <dbReference type="EMBL" id="KAL3526152.1"/>
    </source>
</evidence>
<dbReference type="Pfam" id="PF23622">
    <property type="entry name" value="LRR_At1g61320_AtMIF1"/>
    <property type="match status" value="1"/>
</dbReference>
<keyword evidence="3" id="KW-1185">Reference proteome</keyword>
<comment type="caution">
    <text evidence="2">The sequence shown here is derived from an EMBL/GenBank/DDBJ whole genome shotgun (WGS) entry which is preliminary data.</text>
</comment>
<reference evidence="2 3" key="1">
    <citation type="submission" date="2024-11" db="EMBL/GenBank/DDBJ databases">
        <title>A near-complete genome assembly of Cinchona calisaya.</title>
        <authorList>
            <person name="Lian D.C."/>
            <person name="Zhao X.W."/>
            <person name="Wei L."/>
        </authorList>
    </citation>
    <scope>NUCLEOTIDE SEQUENCE [LARGE SCALE GENOMIC DNA]</scope>
    <source>
        <tissue evidence="2">Nenye</tissue>
    </source>
</reference>
<accession>A0ABD3A353</accession>